<protein>
    <submittedName>
        <fullName evidence="3">3-hydroxyisobutyrate dehydrogenase</fullName>
    </submittedName>
</protein>
<sequence length="241" mass="26711">MNIGIIGAGPIGTTLSQHLFNTGHDVKIADARSIKKLEGKDFKGKAVTFEEVIQNIDVLIISLPFHVVPTIKEKLSQLDDNTIIVDTTNYYPFRDGNIQPIEDGKVESVWIAEQIEKPVIKAFNNLLARTLQTITSADGSKMAMAISGDNQSHKDVIAEMINAIGIDVVDNGDLNNSWRHQPGSPAYCTELNKSQLERALQLADKAAAPIHRDEVMNHFRPDMQHKDIVAMNRKVYDADTL</sequence>
<dbReference type="RefSeq" id="WP_133417692.1">
    <property type="nucleotide sequence ID" value="NZ_SCWD01000002.1"/>
</dbReference>
<evidence type="ECO:0000256" key="1">
    <source>
        <dbReference type="ARBA" id="ARBA00023002"/>
    </source>
</evidence>
<feature type="domain" description="Pyrroline-5-carboxylate reductase catalytic N-terminal" evidence="2">
    <location>
        <begin position="3"/>
        <end position="90"/>
    </location>
</feature>
<dbReference type="AlphaFoldDB" id="A0A9Q8FQP6"/>
<evidence type="ECO:0000313" key="3">
    <source>
        <dbReference type="EMBL" id="TDM02205.1"/>
    </source>
</evidence>
<keyword evidence="1" id="KW-0560">Oxidoreductase</keyword>
<dbReference type="OrthoDB" id="9786864at2"/>
<dbReference type="Proteomes" id="UP000295280">
    <property type="component" value="Unassembled WGS sequence"/>
</dbReference>
<evidence type="ECO:0000313" key="4">
    <source>
        <dbReference type="Proteomes" id="UP000295280"/>
    </source>
</evidence>
<keyword evidence="4" id="KW-1185">Reference proteome</keyword>
<accession>A0A9Q8FQP6</accession>
<gene>
    <name evidence="3" type="ORF">ERX40_06525</name>
</gene>
<comment type="caution">
    <text evidence="3">The sequence shown here is derived from an EMBL/GenBank/DDBJ whole genome shotgun (WGS) entry which is preliminary data.</text>
</comment>
<evidence type="ECO:0000259" key="2">
    <source>
        <dbReference type="Pfam" id="PF03807"/>
    </source>
</evidence>
<dbReference type="GO" id="GO:0016491">
    <property type="term" value="F:oxidoreductase activity"/>
    <property type="evidence" value="ECO:0007669"/>
    <property type="project" value="UniProtKB-KW"/>
</dbReference>
<dbReference type="InterPro" id="IPR036291">
    <property type="entry name" value="NAD(P)-bd_dom_sf"/>
</dbReference>
<organism evidence="3 4">
    <name type="scientific">Macrococcus carouselicus</name>
    <dbReference type="NCBI Taxonomy" id="69969"/>
    <lineage>
        <taxon>Bacteria</taxon>
        <taxon>Bacillati</taxon>
        <taxon>Bacillota</taxon>
        <taxon>Bacilli</taxon>
        <taxon>Bacillales</taxon>
        <taxon>Staphylococcaceae</taxon>
        <taxon>Macrococcus</taxon>
    </lineage>
</organism>
<dbReference type="PANTHER" id="PTHR14239">
    <property type="entry name" value="DUDULIN-RELATED"/>
    <property type="match status" value="1"/>
</dbReference>
<reference evidence="3 4" key="1">
    <citation type="submission" date="2019-01" db="EMBL/GenBank/DDBJ databases">
        <title>Draft genome sequences of the type strains of six Macrococcus species.</title>
        <authorList>
            <person name="Mazhar S."/>
            <person name="Altermann E."/>
            <person name="Hill C."/>
            <person name="Mcauliffe O."/>
        </authorList>
    </citation>
    <scope>NUCLEOTIDE SEQUENCE [LARGE SCALE GENOMIC DNA]</scope>
    <source>
        <strain evidence="3 4">ATCC 51828</strain>
    </source>
</reference>
<proteinExistence type="predicted"/>
<dbReference type="SUPFAM" id="SSF51735">
    <property type="entry name" value="NAD(P)-binding Rossmann-fold domains"/>
    <property type="match status" value="1"/>
</dbReference>
<dbReference type="InterPro" id="IPR051267">
    <property type="entry name" value="STEAP_metalloreductase"/>
</dbReference>
<dbReference type="InterPro" id="IPR028939">
    <property type="entry name" value="P5C_Rdtase_cat_N"/>
</dbReference>
<dbReference type="Pfam" id="PF03807">
    <property type="entry name" value="F420_oxidored"/>
    <property type="match status" value="1"/>
</dbReference>
<name>A0A9Q8FQP6_9STAP</name>
<dbReference type="Gene3D" id="3.40.50.720">
    <property type="entry name" value="NAD(P)-binding Rossmann-like Domain"/>
    <property type="match status" value="1"/>
</dbReference>
<dbReference type="EMBL" id="SCWD01000002">
    <property type="protein sequence ID" value="TDM02205.1"/>
    <property type="molecule type" value="Genomic_DNA"/>
</dbReference>